<keyword evidence="2" id="KW-1185">Reference proteome</keyword>
<name>A0A0D0ISX4_9MICO</name>
<protein>
    <submittedName>
        <fullName evidence="1">Uncharacterized protein</fullName>
    </submittedName>
</protein>
<dbReference type="EMBL" id="JXSQ01000009">
    <property type="protein sequence ID" value="KIP52548.1"/>
    <property type="molecule type" value="Genomic_DNA"/>
</dbReference>
<sequence length="132" mass="14300">MPTRFEAAIRLDIPLEMAKRHGIPSQISNAELDKIEAAPPAWLLQSRSNRTGKKPVWATLTCVVCGREENARPKKWWPEFTFLACDEHDAHELPAEAPGADREFVYGVGTQFFGVVDGHGAADGTGAAAAAS</sequence>
<accession>A0A0D0ISX4</accession>
<dbReference type="OrthoDB" id="5112178at2"/>
<proteinExistence type="predicted"/>
<organism evidence="1 2">
    <name type="scientific">Leucobacter komagatae</name>
    <dbReference type="NCBI Taxonomy" id="55969"/>
    <lineage>
        <taxon>Bacteria</taxon>
        <taxon>Bacillati</taxon>
        <taxon>Actinomycetota</taxon>
        <taxon>Actinomycetes</taxon>
        <taxon>Micrococcales</taxon>
        <taxon>Microbacteriaceae</taxon>
        <taxon>Leucobacter</taxon>
    </lineage>
</organism>
<dbReference type="RefSeq" id="WP_042543971.1">
    <property type="nucleotide sequence ID" value="NZ_JXSQ01000009.1"/>
</dbReference>
<dbReference type="AlphaFoldDB" id="A0A0D0ISX4"/>
<dbReference type="Proteomes" id="UP000032120">
    <property type="component" value="Unassembled WGS sequence"/>
</dbReference>
<gene>
    <name evidence="1" type="ORF">SD72_08225</name>
</gene>
<reference evidence="1 2" key="1">
    <citation type="submission" date="2015-01" db="EMBL/GenBank/DDBJ databases">
        <title>Draft genome sequence of Leucobacter komagatae strain VKM ST2845.</title>
        <authorList>
            <person name="Karlyshev A.V."/>
            <person name="Kudryashova E.B."/>
        </authorList>
    </citation>
    <scope>NUCLEOTIDE SEQUENCE [LARGE SCALE GENOMIC DNA]</scope>
    <source>
        <strain evidence="1 2">VKM ST2845</strain>
    </source>
</reference>
<comment type="caution">
    <text evidence="1">The sequence shown here is derived from an EMBL/GenBank/DDBJ whole genome shotgun (WGS) entry which is preliminary data.</text>
</comment>
<evidence type="ECO:0000313" key="1">
    <source>
        <dbReference type="EMBL" id="KIP52548.1"/>
    </source>
</evidence>
<evidence type="ECO:0000313" key="2">
    <source>
        <dbReference type="Proteomes" id="UP000032120"/>
    </source>
</evidence>